<evidence type="ECO:0000256" key="3">
    <source>
        <dbReference type="ARBA" id="ARBA00023002"/>
    </source>
</evidence>
<protein>
    <submittedName>
        <fullName evidence="6">LLM class F420-dependent oxidoreductase</fullName>
    </submittedName>
</protein>
<dbReference type="GO" id="GO:0008726">
    <property type="term" value="F:alkanesulfonate monooxygenase activity"/>
    <property type="evidence" value="ECO:0007669"/>
    <property type="project" value="TreeGrafter"/>
</dbReference>
<accession>A0A8J3N7M6</accession>
<sequence>MFEVRFVAQLDAVRADRRDRRLPAAGTVHGARVDGDQAHPAPLVEAQRIEVGTWGSRDDVAGRRMWKGAGPRGGGRIGAVASAGSATPVRTGWIMRLRIFTEPQQGATYDELLRVARRAEDCGFDAFFRSDHYLKMGDGSGEPGPTDAWITLAGLARDTSRIRLGTLMSAATFRLPGPLAVAVAQVDQMSGGRVEFGIGSGWYAEEHEAYGIPFPSLAERFERYAEQLAIVTGLWETPAGKTFSYQGRHYTLTDAPGLVRTAQTPRPPVLVGGSGKRRTPALAATYADEFNVPFAAADETGRLFDGVRQACRDAGRDPADLVYSAAQVLCCGATDAELRRRADAIGRDLAELRTNGLAGTPAEIVDKIGTYAERGASRMYLQTLDLSDLDHLDLVASEVLPHLG</sequence>
<keyword evidence="7" id="KW-1185">Reference proteome</keyword>
<keyword evidence="4" id="KW-0503">Monooxygenase</keyword>
<dbReference type="InterPro" id="IPR050172">
    <property type="entry name" value="SsuD_RutA_monooxygenase"/>
</dbReference>
<evidence type="ECO:0000256" key="2">
    <source>
        <dbReference type="ARBA" id="ARBA00022643"/>
    </source>
</evidence>
<dbReference type="EMBL" id="BOMB01000001">
    <property type="protein sequence ID" value="GID09231.1"/>
    <property type="molecule type" value="Genomic_DNA"/>
</dbReference>
<dbReference type="Proteomes" id="UP000612808">
    <property type="component" value="Unassembled WGS sequence"/>
</dbReference>
<dbReference type="InterPro" id="IPR019952">
    <property type="entry name" value="F420_OxRdatse_Rv1855c_pred"/>
</dbReference>
<evidence type="ECO:0000256" key="4">
    <source>
        <dbReference type="ARBA" id="ARBA00023033"/>
    </source>
</evidence>
<name>A0A8J3N7M6_9ACTN</name>
<proteinExistence type="predicted"/>
<dbReference type="InterPro" id="IPR011251">
    <property type="entry name" value="Luciferase-like_dom"/>
</dbReference>
<dbReference type="PANTHER" id="PTHR42847:SF4">
    <property type="entry name" value="ALKANESULFONATE MONOOXYGENASE-RELATED"/>
    <property type="match status" value="1"/>
</dbReference>
<gene>
    <name evidence="6" type="primary">ssuD_1</name>
    <name evidence="6" type="ORF">Aru02nite_01200</name>
</gene>
<dbReference type="PANTHER" id="PTHR42847">
    <property type="entry name" value="ALKANESULFONATE MONOOXYGENASE"/>
    <property type="match status" value="1"/>
</dbReference>
<reference evidence="6" key="1">
    <citation type="submission" date="2021-01" db="EMBL/GenBank/DDBJ databases">
        <title>Whole genome shotgun sequence of Actinocatenispora rupis NBRC 107355.</title>
        <authorList>
            <person name="Komaki H."/>
            <person name="Tamura T."/>
        </authorList>
    </citation>
    <scope>NUCLEOTIDE SEQUENCE</scope>
    <source>
        <strain evidence="6">NBRC 107355</strain>
    </source>
</reference>
<dbReference type="InterPro" id="IPR036661">
    <property type="entry name" value="Luciferase-like_sf"/>
</dbReference>
<keyword evidence="1" id="KW-0285">Flavoprotein</keyword>
<dbReference type="Gene3D" id="3.20.20.30">
    <property type="entry name" value="Luciferase-like domain"/>
    <property type="match status" value="1"/>
</dbReference>
<dbReference type="Pfam" id="PF00296">
    <property type="entry name" value="Bac_luciferase"/>
    <property type="match status" value="1"/>
</dbReference>
<dbReference type="AlphaFoldDB" id="A0A8J3N7M6"/>
<keyword evidence="3" id="KW-0560">Oxidoreductase</keyword>
<organism evidence="6 7">
    <name type="scientific">Actinocatenispora rupis</name>
    <dbReference type="NCBI Taxonomy" id="519421"/>
    <lineage>
        <taxon>Bacteria</taxon>
        <taxon>Bacillati</taxon>
        <taxon>Actinomycetota</taxon>
        <taxon>Actinomycetes</taxon>
        <taxon>Micromonosporales</taxon>
        <taxon>Micromonosporaceae</taxon>
        <taxon>Actinocatenispora</taxon>
    </lineage>
</organism>
<dbReference type="SUPFAM" id="SSF51679">
    <property type="entry name" value="Bacterial luciferase-like"/>
    <property type="match status" value="1"/>
</dbReference>
<keyword evidence="2" id="KW-0288">FMN</keyword>
<evidence type="ECO:0000313" key="6">
    <source>
        <dbReference type="EMBL" id="GID09231.1"/>
    </source>
</evidence>
<evidence type="ECO:0000256" key="1">
    <source>
        <dbReference type="ARBA" id="ARBA00022630"/>
    </source>
</evidence>
<evidence type="ECO:0000313" key="7">
    <source>
        <dbReference type="Proteomes" id="UP000612808"/>
    </source>
</evidence>
<dbReference type="GO" id="GO:0046306">
    <property type="term" value="P:alkanesulfonate catabolic process"/>
    <property type="evidence" value="ECO:0007669"/>
    <property type="project" value="TreeGrafter"/>
</dbReference>
<comment type="caution">
    <text evidence="6">The sequence shown here is derived from an EMBL/GenBank/DDBJ whole genome shotgun (WGS) entry which is preliminary data.</text>
</comment>
<evidence type="ECO:0000259" key="5">
    <source>
        <dbReference type="Pfam" id="PF00296"/>
    </source>
</evidence>
<feature type="domain" description="Luciferase-like" evidence="5">
    <location>
        <begin position="91"/>
        <end position="345"/>
    </location>
</feature>
<dbReference type="NCBIfam" id="TIGR03560">
    <property type="entry name" value="F420_Rv1855c"/>
    <property type="match status" value="1"/>
</dbReference>